<evidence type="ECO:0000256" key="1">
    <source>
        <dbReference type="ARBA" id="ARBA00022801"/>
    </source>
</evidence>
<name>A0A645HVU7_9ZZZZ</name>
<feature type="domain" description="Amidohydrolase-related" evidence="2">
    <location>
        <begin position="56"/>
        <end position="105"/>
    </location>
</feature>
<organism evidence="3">
    <name type="scientific">bioreactor metagenome</name>
    <dbReference type="NCBI Taxonomy" id="1076179"/>
    <lineage>
        <taxon>unclassified sequences</taxon>
        <taxon>metagenomes</taxon>
        <taxon>ecological metagenomes</taxon>
    </lineage>
</organism>
<dbReference type="Pfam" id="PF01979">
    <property type="entry name" value="Amidohydro_1"/>
    <property type="match status" value="1"/>
</dbReference>
<dbReference type="InterPro" id="IPR011059">
    <property type="entry name" value="Metal-dep_hydrolase_composite"/>
</dbReference>
<dbReference type="PANTHER" id="PTHR11113:SF14">
    <property type="entry name" value="N-ACETYLGLUCOSAMINE-6-PHOSPHATE DEACETYLASE"/>
    <property type="match status" value="1"/>
</dbReference>
<dbReference type="GO" id="GO:0008448">
    <property type="term" value="F:N-acetylglucosamine-6-phosphate deacetylase activity"/>
    <property type="evidence" value="ECO:0007669"/>
    <property type="project" value="UniProtKB-EC"/>
</dbReference>
<dbReference type="Gene3D" id="2.30.40.10">
    <property type="entry name" value="Urease, subunit C, domain 1"/>
    <property type="match status" value="1"/>
</dbReference>
<dbReference type="AlphaFoldDB" id="A0A645HVU7"/>
<gene>
    <name evidence="3" type="primary">nagA_34</name>
    <name evidence="3" type="ORF">SDC9_189876</name>
</gene>
<evidence type="ECO:0000313" key="3">
    <source>
        <dbReference type="EMBL" id="MPN42319.1"/>
    </source>
</evidence>
<evidence type="ECO:0000259" key="2">
    <source>
        <dbReference type="Pfam" id="PF01979"/>
    </source>
</evidence>
<protein>
    <submittedName>
        <fullName evidence="3">N-acetylglucosamine-6-phosphate deacetylase</fullName>
        <ecNumber evidence="3">3.5.1.25</ecNumber>
    </submittedName>
</protein>
<dbReference type="InterPro" id="IPR006680">
    <property type="entry name" value="Amidohydro-rel"/>
</dbReference>
<reference evidence="3" key="1">
    <citation type="submission" date="2019-08" db="EMBL/GenBank/DDBJ databases">
        <authorList>
            <person name="Kucharzyk K."/>
            <person name="Murdoch R.W."/>
            <person name="Higgins S."/>
            <person name="Loffler F."/>
        </authorList>
    </citation>
    <scope>NUCLEOTIDE SEQUENCE</scope>
</reference>
<sequence length="114" mass="12368">MIITDAMRAAGMPDGSYDLGGLPVQVRNGKATLSNGRVAGSTGLFDSGFRKVLEVSGLPPREAVKCTSWNQVQSLNLGKRGRLEPGYEADLVVMDSDWRVMETWVGGTPRWKKA</sequence>
<dbReference type="SUPFAM" id="SSF51556">
    <property type="entry name" value="Metallo-dependent hydrolases"/>
    <property type="match status" value="1"/>
</dbReference>
<dbReference type="EMBL" id="VSSQ01099981">
    <property type="protein sequence ID" value="MPN42319.1"/>
    <property type="molecule type" value="Genomic_DNA"/>
</dbReference>
<dbReference type="GO" id="GO:0006046">
    <property type="term" value="P:N-acetylglucosamine catabolic process"/>
    <property type="evidence" value="ECO:0007669"/>
    <property type="project" value="TreeGrafter"/>
</dbReference>
<keyword evidence="1 3" id="KW-0378">Hydrolase</keyword>
<dbReference type="InterPro" id="IPR032466">
    <property type="entry name" value="Metal_Hydrolase"/>
</dbReference>
<dbReference type="PANTHER" id="PTHR11113">
    <property type="entry name" value="N-ACETYLGLUCOSAMINE-6-PHOSPHATE DEACETYLASE"/>
    <property type="match status" value="1"/>
</dbReference>
<accession>A0A645HVU7</accession>
<dbReference type="Gene3D" id="3.20.20.140">
    <property type="entry name" value="Metal-dependent hydrolases"/>
    <property type="match status" value="1"/>
</dbReference>
<dbReference type="EC" id="3.5.1.25" evidence="3"/>
<comment type="caution">
    <text evidence="3">The sequence shown here is derived from an EMBL/GenBank/DDBJ whole genome shotgun (WGS) entry which is preliminary data.</text>
</comment>
<proteinExistence type="predicted"/>
<dbReference type="SUPFAM" id="SSF51338">
    <property type="entry name" value="Composite domain of metallo-dependent hydrolases"/>
    <property type="match status" value="1"/>
</dbReference>